<dbReference type="OrthoDB" id="3990324at2759"/>
<dbReference type="EMBL" id="CAACVR010000001">
    <property type="protein sequence ID" value="VEU19541.1"/>
    <property type="molecule type" value="Genomic_DNA"/>
</dbReference>
<accession>A0A448YF56</accession>
<reference evidence="2 3" key="1">
    <citation type="submission" date="2018-12" db="EMBL/GenBank/DDBJ databases">
        <authorList>
            <person name="Tiukova I."/>
            <person name="Dainat J."/>
        </authorList>
    </citation>
    <scope>NUCLEOTIDE SEQUENCE [LARGE SCALE GENOMIC DNA]</scope>
</reference>
<evidence type="ECO:0000313" key="3">
    <source>
        <dbReference type="Proteomes" id="UP000290900"/>
    </source>
</evidence>
<organism evidence="2 3">
    <name type="scientific">Brettanomyces naardenensis</name>
    <name type="common">Yeast</name>
    <dbReference type="NCBI Taxonomy" id="13370"/>
    <lineage>
        <taxon>Eukaryota</taxon>
        <taxon>Fungi</taxon>
        <taxon>Dikarya</taxon>
        <taxon>Ascomycota</taxon>
        <taxon>Saccharomycotina</taxon>
        <taxon>Pichiomycetes</taxon>
        <taxon>Pichiales</taxon>
        <taxon>Pichiaceae</taxon>
        <taxon>Brettanomyces</taxon>
    </lineage>
</organism>
<evidence type="ECO:0000256" key="1">
    <source>
        <dbReference type="SAM" id="MobiDB-lite"/>
    </source>
</evidence>
<dbReference type="InParanoid" id="A0A448YF56"/>
<proteinExistence type="predicted"/>
<gene>
    <name evidence="2" type="ORF">BRENAR_LOCUS278</name>
</gene>
<dbReference type="Proteomes" id="UP000290900">
    <property type="component" value="Unassembled WGS sequence"/>
</dbReference>
<feature type="compositionally biased region" description="Acidic residues" evidence="1">
    <location>
        <begin position="78"/>
        <end position="93"/>
    </location>
</feature>
<dbReference type="AlphaFoldDB" id="A0A448YF56"/>
<name>A0A448YF56_BRENA</name>
<evidence type="ECO:0000313" key="2">
    <source>
        <dbReference type="EMBL" id="VEU19541.1"/>
    </source>
</evidence>
<sequence length="165" mass="18405">MARSTKNLPLILKFKRQSQTVFITVSPRETVGALIGHLIEAINDTGGLKVHNLPKSLDDAQSDVELPDINIPKPSFETDSDNDDDDDDDDDDEKLEKKSTDTITLGGEDIKLALPKDGSDIYKSGFEPLDWKSSDKIEKLELEDYKVIAFGLLDEPFEITEPVEE</sequence>
<protein>
    <submittedName>
        <fullName evidence="2">DEKNAAC100791</fullName>
    </submittedName>
</protein>
<feature type="region of interest" description="Disordered" evidence="1">
    <location>
        <begin position="59"/>
        <end position="100"/>
    </location>
</feature>
<keyword evidence="3" id="KW-1185">Reference proteome</keyword>